<sequence length="262" mass="30806">MAFIRMEEVKLNDIAYDYKIFPSKATMVKKYRLMTNGITGPLIELEKMKDCYYVAGHFEYFFSCLYMDANGVFKCNVSQYENSNKIDRFIRTVNNLLVEGSRYWILKNFYVKSILADPNWDISSLSERLKVDQADLEKLILNPNLGMNEKLAHTLGEQPLFNYIKDSKLSAENKHFLFSIASKNTVKLTQKDVSTFIDYHIKEGNTFNCFHPGAEKIFWKIVNYMDHVKNVHWRNIEQRYFTNPFVIKKDISNNLNVNTHVK</sequence>
<accession>A0A0V8J5D6</accession>
<protein>
    <submittedName>
        <fullName evidence="1">Uncharacterized protein</fullName>
    </submittedName>
</protein>
<dbReference type="RefSeq" id="WP_061974036.1">
    <property type="nucleotide sequence ID" value="NZ_FMAV01000003.1"/>
</dbReference>
<evidence type="ECO:0000313" key="1">
    <source>
        <dbReference type="EMBL" id="KSU82088.1"/>
    </source>
</evidence>
<keyword evidence="2" id="KW-1185">Reference proteome</keyword>
<comment type="caution">
    <text evidence="1">The sequence shown here is derived from an EMBL/GenBank/DDBJ whole genome shotgun (WGS) entry which is preliminary data.</text>
</comment>
<reference evidence="1 2" key="1">
    <citation type="journal article" date="2014" name="Antonie Van Leeuwenhoek">
        <title>Fictibacillus enclensis sp. nov., isolated from marine sediment.</title>
        <authorList>
            <person name="Dastager S.G."/>
            <person name="Mawlankar R."/>
            <person name="Srinivasan K."/>
            <person name="Tang S.K."/>
            <person name="Lee J.C."/>
            <person name="Ramana V.V."/>
            <person name="Shouche Y.S."/>
        </authorList>
    </citation>
    <scope>NUCLEOTIDE SEQUENCE [LARGE SCALE GENOMIC DNA]</scope>
    <source>
        <strain evidence="1 2">NIO-1003</strain>
    </source>
</reference>
<name>A0A0V8J5D6_9BACL</name>
<evidence type="ECO:0000313" key="2">
    <source>
        <dbReference type="Proteomes" id="UP000054099"/>
    </source>
</evidence>
<dbReference type="Proteomes" id="UP000054099">
    <property type="component" value="Unassembled WGS sequence"/>
</dbReference>
<organism evidence="1 2">
    <name type="scientific">Fictibacillus enclensis</name>
    <dbReference type="NCBI Taxonomy" id="1017270"/>
    <lineage>
        <taxon>Bacteria</taxon>
        <taxon>Bacillati</taxon>
        <taxon>Bacillota</taxon>
        <taxon>Bacilli</taxon>
        <taxon>Bacillales</taxon>
        <taxon>Fictibacillaceae</taxon>
        <taxon>Fictibacillus</taxon>
    </lineage>
</organism>
<dbReference type="AlphaFoldDB" id="A0A0V8J5D6"/>
<proteinExistence type="predicted"/>
<dbReference type="EMBL" id="LNQN01000005">
    <property type="protein sequence ID" value="KSU82088.1"/>
    <property type="molecule type" value="Genomic_DNA"/>
</dbReference>
<gene>
    <name evidence="1" type="ORF">AS030_17610</name>
</gene>